<keyword evidence="2" id="KW-1185">Reference proteome</keyword>
<evidence type="ECO:0000313" key="2">
    <source>
        <dbReference type="Proteomes" id="UP000828048"/>
    </source>
</evidence>
<dbReference type="Proteomes" id="UP000828048">
    <property type="component" value="Chromosome 4"/>
</dbReference>
<accession>A0ACB7Z527</accession>
<name>A0ACB7Z527_9ERIC</name>
<organism evidence="1 2">
    <name type="scientific">Vaccinium darrowii</name>
    <dbReference type="NCBI Taxonomy" id="229202"/>
    <lineage>
        <taxon>Eukaryota</taxon>
        <taxon>Viridiplantae</taxon>
        <taxon>Streptophyta</taxon>
        <taxon>Embryophyta</taxon>
        <taxon>Tracheophyta</taxon>
        <taxon>Spermatophyta</taxon>
        <taxon>Magnoliopsida</taxon>
        <taxon>eudicotyledons</taxon>
        <taxon>Gunneridae</taxon>
        <taxon>Pentapetalae</taxon>
        <taxon>asterids</taxon>
        <taxon>Ericales</taxon>
        <taxon>Ericaceae</taxon>
        <taxon>Vaccinioideae</taxon>
        <taxon>Vaccinieae</taxon>
        <taxon>Vaccinium</taxon>
    </lineage>
</organism>
<comment type="caution">
    <text evidence="1">The sequence shown here is derived from an EMBL/GenBank/DDBJ whole genome shotgun (WGS) entry which is preliminary data.</text>
</comment>
<reference evidence="1 2" key="1">
    <citation type="journal article" date="2021" name="Hortic Res">
        <title>High-quality reference genome and annotation aids understanding of berry development for evergreen blueberry (Vaccinium darrowii).</title>
        <authorList>
            <person name="Yu J."/>
            <person name="Hulse-Kemp A.M."/>
            <person name="Babiker E."/>
            <person name="Staton M."/>
        </authorList>
    </citation>
    <scope>NUCLEOTIDE SEQUENCE [LARGE SCALE GENOMIC DNA]</scope>
    <source>
        <strain evidence="2">cv. NJ 8807/NJ 8810</strain>
        <tissue evidence="1">Young leaf</tissue>
    </source>
</reference>
<dbReference type="EMBL" id="CM037154">
    <property type="protein sequence ID" value="KAH7860885.1"/>
    <property type="molecule type" value="Genomic_DNA"/>
</dbReference>
<evidence type="ECO:0000313" key="1">
    <source>
        <dbReference type="EMBL" id="KAH7860885.1"/>
    </source>
</evidence>
<sequence length="93" mass="10247">MGPVKGFKKRRKVEPNVSASGSSKEGSLYWWDVFSKRIAGREGPYLPRLSLSLSQPPELYPEKQGSETRICNVECAPDGSNSVEVDGDLDMTV</sequence>
<protein>
    <submittedName>
        <fullName evidence="1">Uncharacterized protein</fullName>
    </submittedName>
</protein>
<proteinExistence type="predicted"/>
<gene>
    <name evidence="1" type="ORF">Vadar_019119</name>
</gene>